<dbReference type="PROSITE" id="PS51186">
    <property type="entry name" value="GNAT"/>
    <property type="match status" value="1"/>
</dbReference>
<organism evidence="4 5">
    <name type="scientific">Glutamicibacter ardleyensis</name>
    <dbReference type="NCBI Taxonomy" id="225894"/>
    <lineage>
        <taxon>Bacteria</taxon>
        <taxon>Bacillati</taxon>
        <taxon>Actinomycetota</taxon>
        <taxon>Actinomycetes</taxon>
        <taxon>Micrococcales</taxon>
        <taxon>Micrococcaceae</taxon>
        <taxon>Glutamicibacter</taxon>
    </lineage>
</organism>
<dbReference type="RefSeq" id="WP_188684409.1">
    <property type="nucleotide sequence ID" value="NZ_BMKX01000002.1"/>
</dbReference>
<dbReference type="GeneID" id="303303576"/>
<keyword evidence="5" id="KW-1185">Reference proteome</keyword>
<dbReference type="SUPFAM" id="SSF55729">
    <property type="entry name" value="Acyl-CoA N-acyltransferases (Nat)"/>
    <property type="match status" value="1"/>
</dbReference>
<accession>A0ABQ2DFE6</accession>
<dbReference type="Gene3D" id="3.40.630.30">
    <property type="match status" value="1"/>
</dbReference>
<dbReference type="InterPro" id="IPR050832">
    <property type="entry name" value="Bact_Acetyltransf"/>
</dbReference>
<dbReference type="PANTHER" id="PTHR43877:SF2">
    <property type="entry name" value="AMINOALKYLPHOSPHONATE N-ACETYLTRANSFERASE-RELATED"/>
    <property type="match status" value="1"/>
</dbReference>
<feature type="domain" description="N-acetyltransferase" evidence="3">
    <location>
        <begin position="5"/>
        <end position="153"/>
    </location>
</feature>
<dbReference type="Pfam" id="PF00583">
    <property type="entry name" value="Acetyltransf_1"/>
    <property type="match status" value="1"/>
</dbReference>
<gene>
    <name evidence="4" type="ORF">GCM10007173_11960</name>
</gene>
<keyword evidence="2" id="KW-0012">Acyltransferase</keyword>
<evidence type="ECO:0000256" key="2">
    <source>
        <dbReference type="ARBA" id="ARBA00023315"/>
    </source>
</evidence>
<protein>
    <submittedName>
        <fullName evidence="4">N-acetyltransferase</fullName>
    </submittedName>
</protein>
<evidence type="ECO:0000256" key="1">
    <source>
        <dbReference type="ARBA" id="ARBA00022679"/>
    </source>
</evidence>
<dbReference type="PANTHER" id="PTHR43877">
    <property type="entry name" value="AMINOALKYLPHOSPHONATE N-ACETYLTRANSFERASE-RELATED-RELATED"/>
    <property type="match status" value="1"/>
</dbReference>
<reference evidence="5" key="1">
    <citation type="journal article" date="2019" name="Int. J. Syst. Evol. Microbiol.">
        <title>The Global Catalogue of Microorganisms (GCM) 10K type strain sequencing project: providing services to taxonomists for standard genome sequencing and annotation.</title>
        <authorList>
            <consortium name="The Broad Institute Genomics Platform"/>
            <consortium name="The Broad Institute Genome Sequencing Center for Infectious Disease"/>
            <person name="Wu L."/>
            <person name="Ma J."/>
        </authorList>
    </citation>
    <scope>NUCLEOTIDE SEQUENCE [LARGE SCALE GENOMIC DNA]</scope>
    <source>
        <strain evidence="5">CGMCC 1.3685</strain>
    </source>
</reference>
<dbReference type="InterPro" id="IPR000182">
    <property type="entry name" value="GNAT_dom"/>
</dbReference>
<dbReference type="Proteomes" id="UP000606115">
    <property type="component" value="Unassembled WGS sequence"/>
</dbReference>
<proteinExistence type="predicted"/>
<dbReference type="InterPro" id="IPR016181">
    <property type="entry name" value="Acyl_CoA_acyltransferase"/>
</dbReference>
<sequence>MTFQIEYARDPSAVRRILEALPEWFGDPEAIDEYVADAANDDFVSMLARESGTTIGVALVRRHFPESAELHLIAISPEVRGQGAGRALIDGVAADLAEDGCVLLSVHTVGPSFDSDSYAQTRSFYRATDFYPLEEHRNLDWSGPTLILVRRLVLVS</sequence>
<comment type="caution">
    <text evidence="4">The sequence shown here is derived from an EMBL/GenBank/DDBJ whole genome shotgun (WGS) entry which is preliminary data.</text>
</comment>
<dbReference type="CDD" id="cd04301">
    <property type="entry name" value="NAT_SF"/>
    <property type="match status" value="1"/>
</dbReference>
<keyword evidence="1" id="KW-0808">Transferase</keyword>
<name>A0ABQ2DFE6_9MICC</name>
<dbReference type="EMBL" id="BMKX01000002">
    <property type="protein sequence ID" value="GGJ54897.1"/>
    <property type="molecule type" value="Genomic_DNA"/>
</dbReference>
<evidence type="ECO:0000313" key="5">
    <source>
        <dbReference type="Proteomes" id="UP000606115"/>
    </source>
</evidence>
<evidence type="ECO:0000313" key="4">
    <source>
        <dbReference type="EMBL" id="GGJ54897.1"/>
    </source>
</evidence>
<evidence type="ECO:0000259" key="3">
    <source>
        <dbReference type="PROSITE" id="PS51186"/>
    </source>
</evidence>